<proteinExistence type="predicted"/>
<dbReference type="PaxDb" id="65489-OBART11G12440.1"/>
<dbReference type="Gramene" id="OBART11G12440.1">
    <property type="protein sequence ID" value="OBART11G12440.1"/>
    <property type="gene ID" value="OBART11G12440"/>
</dbReference>
<name>A0A0D3HLH5_9ORYZ</name>
<evidence type="ECO:0000313" key="2">
    <source>
        <dbReference type="Proteomes" id="UP000026960"/>
    </source>
</evidence>
<dbReference type="Proteomes" id="UP000026960">
    <property type="component" value="Chromosome 11"/>
</dbReference>
<protein>
    <submittedName>
        <fullName evidence="1">Uncharacterized protein</fullName>
    </submittedName>
</protein>
<dbReference type="HOGENOM" id="CLU_2625838_0_0_1"/>
<reference evidence="1" key="2">
    <citation type="submission" date="2015-03" db="UniProtKB">
        <authorList>
            <consortium name="EnsemblPlants"/>
        </authorList>
    </citation>
    <scope>IDENTIFICATION</scope>
</reference>
<evidence type="ECO:0000313" key="1">
    <source>
        <dbReference type="EnsemblPlants" id="OBART11G12440.1"/>
    </source>
</evidence>
<keyword evidence="2" id="KW-1185">Reference proteome</keyword>
<reference evidence="1" key="1">
    <citation type="journal article" date="2009" name="Rice">
        <title>De Novo Next Generation Sequencing of Plant Genomes.</title>
        <authorList>
            <person name="Rounsley S."/>
            <person name="Marri P.R."/>
            <person name="Yu Y."/>
            <person name="He R."/>
            <person name="Sisneros N."/>
            <person name="Goicoechea J.L."/>
            <person name="Lee S.J."/>
            <person name="Angelova A."/>
            <person name="Kudrna D."/>
            <person name="Luo M."/>
            <person name="Affourtit J."/>
            <person name="Desany B."/>
            <person name="Knight J."/>
            <person name="Niazi F."/>
            <person name="Egholm M."/>
            <person name="Wing R.A."/>
        </authorList>
    </citation>
    <scope>NUCLEOTIDE SEQUENCE [LARGE SCALE GENOMIC DNA]</scope>
    <source>
        <strain evidence="1">cv. IRGC 105608</strain>
    </source>
</reference>
<organism evidence="1">
    <name type="scientific">Oryza barthii</name>
    <dbReference type="NCBI Taxonomy" id="65489"/>
    <lineage>
        <taxon>Eukaryota</taxon>
        <taxon>Viridiplantae</taxon>
        <taxon>Streptophyta</taxon>
        <taxon>Embryophyta</taxon>
        <taxon>Tracheophyta</taxon>
        <taxon>Spermatophyta</taxon>
        <taxon>Magnoliopsida</taxon>
        <taxon>Liliopsida</taxon>
        <taxon>Poales</taxon>
        <taxon>Poaceae</taxon>
        <taxon>BOP clade</taxon>
        <taxon>Oryzoideae</taxon>
        <taxon>Oryzeae</taxon>
        <taxon>Oryzinae</taxon>
        <taxon>Oryza</taxon>
    </lineage>
</organism>
<accession>A0A0D3HLH5</accession>
<dbReference type="EnsemblPlants" id="OBART11G12440.1">
    <property type="protein sequence ID" value="OBART11G12440.1"/>
    <property type="gene ID" value="OBART11G12440"/>
</dbReference>
<dbReference type="AlphaFoldDB" id="A0A0D3HLH5"/>
<sequence>MGFSEPVKNVIPEMEAIIDDPSQEGQEPKTHTEVVSQVMPKSKFLQNVDLESTAPKRSGKGVVVARVQELEAELEVEM</sequence>